<keyword evidence="3 6" id="KW-0812">Transmembrane</keyword>
<feature type="transmembrane region" description="Helical" evidence="6">
    <location>
        <begin position="234"/>
        <end position="258"/>
    </location>
</feature>
<organism evidence="8 9">
    <name type="scientific">Fulvitalea axinellae</name>
    <dbReference type="NCBI Taxonomy" id="1182444"/>
    <lineage>
        <taxon>Bacteria</taxon>
        <taxon>Pseudomonadati</taxon>
        <taxon>Bacteroidota</taxon>
        <taxon>Cytophagia</taxon>
        <taxon>Cytophagales</taxon>
        <taxon>Persicobacteraceae</taxon>
        <taxon>Fulvitalea</taxon>
    </lineage>
</organism>
<keyword evidence="2" id="KW-1003">Cell membrane</keyword>
<evidence type="ECO:0000256" key="1">
    <source>
        <dbReference type="ARBA" id="ARBA00004651"/>
    </source>
</evidence>
<evidence type="ECO:0000313" key="9">
    <source>
        <dbReference type="Proteomes" id="UP001348817"/>
    </source>
</evidence>
<sequence length="357" mass="40026">MLYIKQVWFIHTESGYDLGDCVYVSAPESVSGKFESPYMDEIKSDPFIQDYALATPLPVSYKANSISGKVWTKENKESGVKASFLFGDARFTDFYGMEILQGSNLDMGVSSQINKTHQIRALVNEELVRRLGLSEPVGALFYNGGEVYEIVGVVKDFHISSVYESVIPVVISPEYRIPGGSGRIVLKIEEGHRTAVTERLRDLYLKYRGYPSLFEIEFYQFSDVYKADVRFGRILALFTALGLFIVCLGLFGVSYFTAETRTKEIGVRKANGATTFEILRLLNSSTLKQVAVAFVIAVPIAYYAMGRWLENFAYKTEMSWWIFAGAGLLAGLVALATVSWQSWRAASREPVEALCYE</sequence>
<evidence type="ECO:0000256" key="4">
    <source>
        <dbReference type="ARBA" id="ARBA00022989"/>
    </source>
</evidence>
<comment type="subcellular location">
    <subcellularLocation>
        <location evidence="1">Cell membrane</location>
        <topology evidence="1">Multi-pass membrane protein</topology>
    </subcellularLocation>
</comment>
<dbReference type="InterPro" id="IPR050250">
    <property type="entry name" value="Macrolide_Exporter_MacB"/>
</dbReference>
<dbReference type="EMBL" id="AP025315">
    <property type="protein sequence ID" value="BDD11557.1"/>
    <property type="molecule type" value="Genomic_DNA"/>
</dbReference>
<dbReference type="GO" id="GO:0022857">
    <property type="term" value="F:transmembrane transporter activity"/>
    <property type="evidence" value="ECO:0007669"/>
    <property type="project" value="TreeGrafter"/>
</dbReference>
<protein>
    <recommendedName>
        <fullName evidence="7">ABC3 transporter permease C-terminal domain-containing protein</fullName>
    </recommendedName>
</protein>
<keyword evidence="9" id="KW-1185">Reference proteome</keyword>
<accession>A0AAU9D1L4</accession>
<keyword evidence="5 6" id="KW-0472">Membrane</keyword>
<keyword evidence="4 6" id="KW-1133">Transmembrane helix</keyword>
<proteinExistence type="predicted"/>
<gene>
    <name evidence="8" type="ORF">FUAX_39890</name>
</gene>
<dbReference type="InterPro" id="IPR003838">
    <property type="entry name" value="ABC3_permease_C"/>
</dbReference>
<feature type="transmembrane region" description="Helical" evidence="6">
    <location>
        <begin position="318"/>
        <end position="338"/>
    </location>
</feature>
<evidence type="ECO:0000313" key="8">
    <source>
        <dbReference type="EMBL" id="BDD11557.1"/>
    </source>
</evidence>
<dbReference type="RefSeq" id="WP_338395045.1">
    <property type="nucleotide sequence ID" value="NZ_AP025315.1"/>
</dbReference>
<evidence type="ECO:0000259" key="7">
    <source>
        <dbReference type="Pfam" id="PF02687"/>
    </source>
</evidence>
<keyword evidence="8" id="KW-0614">Plasmid</keyword>
<feature type="transmembrane region" description="Helical" evidence="6">
    <location>
        <begin position="290"/>
        <end position="306"/>
    </location>
</feature>
<dbReference type="AlphaFoldDB" id="A0AAU9D1L4"/>
<dbReference type="Proteomes" id="UP001348817">
    <property type="component" value="Plasmid pFA1"/>
</dbReference>
<dbReference type="KEGG" id="fax:FUAX_39890"/>
<dbReference type="PANTHER" id="PTHR30572">
    <property type="entry name" value="MEMBRANE COMPONENT OF TRANSPORTER-RELATED"/>
    <property type="match status" value="1"/>
</dbReference>
<name>A0AAU9D1L4_9BACT</name>
<evidence type="ECO:0000256" key="3">
    <source>
        <dbReference type="ARBA" id="ARBA00022692"/>
    </source>
</evidence>
<geneLocation type="plasmid" evidence="8 9">
    <name>pFA1</name>
</geneLocation>
<reference evidence="8 9" key="1">
    <citation type="submission" date="2021-12" db="EMBL/GenBank/DDBJ databases">
        <title>Genome sequencing of bacteria with rrn-lacking chromosome and rrn-plasmid.</title>
        <authorList>
            <person name="Anda M."/>
            <person name="Iwasaki W."/>
        </authorList>
    </citation>
    <scope>NUCLEOTIDE SEQUENCE [LARGE SCALE GENOMIC DNA]</scope>
    <source>
        <strain evidence="8 9">DSM 100852</strain>
        <plasmid evidence="8 9">pFA1</plasmid>
    </source>
</reference>
<evidence type="ECO:0000256" key="5">
    <source>
        <dbReference type="ARBA" id="ARBA00023136"/>
    </source>
</evidence>
<dbReference type="PANTHER" id="PTHR30572:SF18">
    <property type="entry name" value="ABC-TYPE MACROLIDE FAMILY EXPORT SYSTEM PERMEASE COMPONENT 2"/>
    <property type="match status" value="1"/>
</dbReference>
<evidence type="ECO:0000256" key="6">
    <source>
        <dbReference type="SAM" id="Phobius"/>
    </source>
</evidence>
<dbReference type="GO" id="GO:0005886">
    <property type="term" value="C:plasma membrane"/>
    <property type="evidence" value="ECO:0007669"/>
    <property type="project" value="UniProtKB-SubCell"/>
</dbReference>
<feature type="domain" description="ABC3 transporter permease C-terminal" evidence="7">
    <location>
        <begin position="237"/>
        <end position="350"/>
    </location>
</feature>
<evidence type="ECO:0000256" key="2">
    <source>
        <dbReference type="ARBA" id="ARBA00022475"/>
    </source>
</evidence>
<dbReference type="Pfam" id="PF02687">
    <property type="entry name" value="FtsX"/>
    <property type="match status" value="1"/>
</dbReference>